<accession>A0A7G8BHE9</accession>
<dbReference type="KEGG" id="adin:H7849_23630"/>
<dbReference type="SUPFAM" id="SSF48452">
    <property type="entry name" value="TPR-like"/>
    <property type="match status" value="2"/>
</dbReference>
<protein>
    <submittedName>
        <fullName evidence="4">Tetratricopeptide repeat protein</fullName>
    </submittedName>
</protein>
<dbReference type="PROSITE" id="PS50005">
    <property type="entry name" value="TPR"/>
    <property type="match status" value="1"/>
</dbReference>
<dbReference type="PANTHER" id="PTHR45641:SF19">
    <property type="entry name" value="NEPHROCYSTIN-3"/>
    <property type="match status" value="1"/>
</dbReference>
<evidence type="ECO:0000256" key="3">
    <source>
        <dbReference type="PROSITE-ProRule" id="PRU00339"/>
    </source>
</evidence>
<dbReference type="RefSeq" id="WP_186742926.1">
    <property type="nucleotide sequence ID" value="NZ_CP060394.1"/>
</dbReference>
<dbReference type="InterPro" id="IPR019734">
    <property type="entry name" value="TPR_rpt"/>
</dbReference>
<dbReference type="PANTHER" id="PTHR45641">
    <property type="entry name" value="TETRATRICOPEPTIDE REPEAT PROTEIN (AFU_ORTHOLOGUE AFUA_6G03870)"/>
    <property type="match status" value="1"/>
</dbReference>
<dbReference type="InterPro" id="IPR011990">
    <property type="entry name" value="TPR-like_helical_dom_sf"/>
</dbReference>
<dbReference type="Proteomes" id="UP000515312">
    <property type="component" value="Chromosome"/>
</dbReference>
<dbReference type="EMBL" id="CP060394">
    <property type="protein sequence ID" value="QNI31969.1"/>
    <property type="molecule type" value="Genomic_DNA"/>
</dbReference>
<evidence type="ECO:0000256" key="2">
    <source>
        <dbReference type="ARBA" id="ARBA00022803"/>
    </source>
</evidence>
<dbReference type="SMART" id="SM00028">
    <property type="entry name" value="TPR"/>
    <property type="match status" value="4"/>
</dbReference>
<evidence type="ECO:0000313" key="5">
    <source>
        <dbReference type="Proteomes" id="UP000515312"/>
    </source>
</evidence>
<keyword evidence="1" id="KW-0677">Repeat</keyword>
<dbReference type="Pfam" id="PF13424">
    <property type="entry name" value="TPR_12"/>
    <property type="match status" value="2"/>
</dbReference>
<proteinExistence type="predicted"/>
<feature type="repeat" description="TPR" evidence="3">
    <location>
        <begin position="39"/>
        <end position="72"/>
    </location>
</feature>
<evidence type="ECO:0000256" key="1">
    <source>
        <dbReference type="ARBA" id="ARBA00022737"/>
    </source>
</evidence>
<organism evidence="4 5">
    <name type="scientific">Alloacidobacterium dinghuense</name>
    <dbReference type="NCBI Taxonomy" id="2763107"/>
    <lineage>
        <taxon>Bacteria</taxon>
        <taxon>Pseudomonadati</taxon>
        <taxon>Acidobacteriota</taxon>
        <taxon>Terriglobia</taxon>
        <taxon>Terriglobales</taxon>
        <taxon>Acidobacteriaceae</taxon>
        <taxon>Alloacidobacterium</taxon>
    </lineage>
</organism>
<reference evidence="4 5" key="1">
    <citation type="submission" date="2020-08" db="EMBL/GenBank/DDBJ databases">
        <title>Edaphobacter telluris sp. nov. and Acidobacterium dinghuensis sp. nov., two acidobacteria isolated from forest soil.</title>
        <authorList>
            <person name="Fu J."/>
            <person name="Qiu L."/>
        </authorList>
    </citation>
    <scope>NUCLEOTIDE SEQUENCE [LARGE SCALE GENOMIC DNA]</scope>
    <source>
        <strain evidence="4">4Y35</strain>
    </source>
</reference>
<gene>
    <name evidence="4" type="ORF">H7849_23630</name>
</gene>
<name>A0A7G8BHE9_9BACT</name>
<keyword evidence="5" id="KW-1185">Reference proteome</keyword>
<keyword evidence="2 3" id="KW-0802">TPR repeat</keyword>
<evidence type="ECO:0000313" key="4">
    <source>
        <dbReference type="EMBL" id="QNI31969.1"/>
    </source>
</evidence>
<sequence>MSRQLDQSFLLERQGKFDKAIQILQSLVDSGISTGPDLGKAWTLLGLAYKEQGQFQQAQHAYEQGLHIFEGDEQHTADYASTLEYFAALYRAMRQEQNAIKMGLKAAAIDAQRCDYAGLTRIYTDIAGAAIQQHNKKTAKVYLQKAITESKLAVGLTDDDSAALDSTEALFASTNGKTQEAVTKYGQALGLWKSLHGEQHLFTGWGYVLLGQALATNGQSQDGLVNLQRGLNILEQTVGDQNPKYLVGEILYAKVLDQSGRHSEALQLRGQAEQSLEGLLNRQCTNCTVSVATLLQK</sequence>
<dbReference type="Gene3D" id="1.25.40.10">
    <property type="entry name" value="Tetratricopeptide repeat domain"/>
    <property type="match status" value="2"/>
</dbReference>
<dbReference type="AlphaFoldDB" id="A0A7G8BHE9"/>